<dbReference type="InterPro" id="IPR036388">
    <property type="entry name" value="WH-like_DNA-bd_sf"/>
</dbReference>
<proteinExistence type="inferred from homology"/>
<dbReference type="RefSeq" id="WP_336404799.1">
    <property type="nucleotide sequence ID" value="NZ_JBAPLU010000012.1"/>
</dbReference>
<reference evidence="9 10" key="1">
    <citation type="submission" date="2024-03" db="EMBL/GenBank/DDBJ databases">
        <title>Draft genome sequence of Klenkia sp. LSe6-5.</title>
        <authorList>
            <person name="Duangmal K."/>
            <person name="Chantavorakit T."/>
        </authorList>
    </citation>
    <scope>NUCLEOTIDE SEQUENCE [LARGE SCALE GENOMIC DNA]</scope>
    <source>
        <strain evidence="9 10">LSe6-5</strain>
    </source>
</reference>
<feature type="region of interest" description="Disordered" evidence="6">
    <location>
        <begin position="354"/>
        <end position="411"/>
    </location>
</feature>
<organism evidence="9 10">
    <name type="scientific">Klenkia sesuvii</name>
    <dbReference type="NCBI Taxonomy" id="3103137"/>
    <lineage>
        <taxon>Bacteria</taxon>
        <taxon>Bacillati</taxon>
        <taxon>Actinomycetota</taxon>
        <taxon>Actinomycetes</taxon>
        <taxon>Geodermatophilales</taxon>
        <taxon>Geodermatophilaceae</taxon>
        <taxon>Klenkia</taxon>
    </lineage>
</organism>
<keyword evidence="4 5" id="KW-0963">Cytoplasm</keyword>
<feature type="region of interest" description="Disordered" evidence="6">
    <location>
        <begin position="62"/>
        <end position="82"/>
    </location>
</feature>
<evidence type="ECO:0000259" key="8">
    <source>
        <dbReference type="Pfam" id="PF21982"/>
    </source>
</evidence>
<evidence type="ECO:0000256" key="1">
    <source>
        <dbReference type="ARBA" id="ARBA00004496"/>
    </source>
</evidence>
<accession>A0ABU8DVF9</accession>
<dbReference type="PANTHER" id="PTHR33602">
    <property type="entry name" value="REGULATORY PROTEIN RECX FAMILY PROTEIN"/>
    <property type="match status" value="1"/>
</dbReference>
<evidence type="ECO:0000256" key="2">
    <source>
        <dbReference type="ARBA" id="ARBA00009695"/>
    </source>
</evidence>
<gene>
    <name evidence="5" type="primary">recX</name>
    <name evidence="9" type="ORF">TEK04_13145</name>
</gene>
<keyword evidence="10" id="KW-1185">Reference proteome</keyword>
<evidence type="ECO:0000256" key="3">
    <source>
        <dbReference type="ARBA" id="ARBA00018111"/>
    </source>
</evidence>
<protein>
    <recommendedName>
        <fullName evidence="3 5">Regulatory protein RecX</fullName>
    </recommendedName>
</protein>
<feature type="domain" description="RecX first three-helical" evidence="8">
    <location>
        <begin position="205"/>
        <end position="243"/>
    </location>
</feature>
<comment type="subcellular location">
    <subcellularLocation>
        <location evidence="1 5">Cytoplasm</location>
    </subcellularLocation>
</comment>
<feature type="domain" description="RecX second three-helical" evidence="7">
    <location>
        <begin position="251"/>
        <end position="292"/>
    </location>
</feature>
<dbReference type="Gene3D" id="1.10.10.10">
    <property type="entry name" value="Winged helix-like DNA-binding domain superfamily/Winged helix DNA-binding domain"/>
    <property type="match status" value="1"/>
</dbReference>
<evidence type="ECO:0000256" key="6">
    <source>
        <dbReference type="SAM" id="MobiDB-lite"/>
    </source>
</evidence>
<dbReference type="HAMAP" id="MF_01114">
    <property type="entry name" value="RecX"/>
    <property type="match status" value="1"/>
</dbReference>
<evidence type="ECO:0000256" key="5">
    <source>
        <dbReference type="HAMAP-Rule" id="MF_01114"/>
    </source>
</evidence>
<comment type="caution">
    <text evidence="9">The sequence shown here is derived from an EMBL/GenBank/DDBJ whole genome shotgun (WGS) entry which is preliminary data.</text>
</comment>
<dbReference type="PANTHER" id="PTHR33602:SF1">
    <property type="entry name" value="REGULATORY PROTEIN RECX FAMILY PROTEIN"/>
    <property type="match status" value="1"/>
</dbReference>
<comment type="function">
    <text evidence="5">Modulates RecA activity.</text>
</comment>
<dbReference type="Pfam" id="PF02631">
    <property type="entry name" value="RecX_HTH2"/>
    <property type="match status" value="1"/>
</dbReference>
<evidence type="ECO:0000259" key="7">
    <source>
        <dbReference type="Pfam" id="PF02631"/>
    </source>
</evidence>
<comment type="similarity">
    <text evidence="2 5">Belongs to the RecX family.</text>
</comment>
<feature type="compositionally biased region" description="Basic and acidic residues" evidence="6">
    <location>
        <begin position="114"/>
        <end position="123"/>
    </location>
</feature>
<feature type="compositionally biased region" description="Low complexity" evidence="6">
    <location>
        <begin position="124"/>
        <end position="146"/>
    </location>
</feature>
<dbReference type="InterPro" id="IPR003783">
    <property type="entry name" value="Regulatory_RecX"/>
</dbReference>
<evidence type="ECO:0000256" key="4">
    <source>
        <dbReference type="ARBA" id="ARBA00022490"/>
    </source>
</evidence>
<evidence type="ECO:0000313" key="9">
    <source>
        <dbReference type="EMBL" id="MEI4272670.1"/>
    </source>
</evidence>
<dbReference type="Proteomes" id="UP001361570">
    <property type="component" value="Unassembled WGS sequence"/>
</dbReference>
<sequence>MGGSAEVPDPDVGGSGRRQHVPTGTPPGPFEVVDFDLLHASLAARTTDVVDFDAFVEGAEEVVSASPGPGGSAGTAPPDLLGVDEVARGRSVRGTEVADLEGGDDVPARVEVVDIRSLDRDGPSTRSRAVGRSSSRSAARNTAVAADVERPQPAVPDDGPADEAADDGSTARRRSGGRGRAGSLGRPRRSAGDPPTEYDDPEQAARQICLTALTGASRTRHQLAELLASRDIPADTAEAVLERFAEVGLVDDAAFAAAWVSSRQSGRGLSRRALADELRRKGVDKEVAATALEAVDPQDEWDAARALVARKVPGMRRLDTVTATRRLTALLGRKGYGAGLAAWVVREALEADGKAEDAAAEADDAPPDLSGGYEPPRRGLWSGRPLEEPGEVGEGLTVDGWARTRRPGRSR</sequence>
<evidence type="ECO:0000313" key="10">
    <source>
        <dbReference type="Proteomes" id="UP001361570"/>
    </source>
</evidence>
<feature type="region of interest" description="Disordered" evidence="6">
    <location>
        <begin position="114"/>
        <end position="202"/>
    </location>
</feature>
<dbReference type="InterPro" id="IPR053926">
    <property type="entry name" value="RecX_HTH_1st"/>
</dbReference>
<dbReference type="EMBL" id="JBAPLU010000012">
    <property type="protein sequence ID" value="MEI4272670.1"/>
    <property type="molecule type" value="Genomic_DNA"/>
</dbReference>
<dbReference type="InterPro" id="IPR053924">
    <property type="entry name" value="RecX_HTH_2nd"/>
</dbReference>
<name>A0ABU8DVF9_9ACTN</name>
<dbReference type="Pfam" id="PF21982">
    <property type="entry name" value="RecX_HTH1"/>
    <property type="match status" value="1"/>
</dbReference>
<feature type="region of interest" description="Disordered" evidence="6">
    <location>
        <begin position="1"/>
        <end position="28"/>
    </location>
</feature>